<dbReference type="Pfam" id="PF01266">
    <property type="entry name" value="DAO"/>
    <property type="match status" value="1"/>
</dbReference>
<sequence>MSGKFPTANPTASFWLSEPHELHAYRSSDTTPDGCDIAIIGTGMAGVASAYHILTKCAAEHQRPSIVLFEARQACSGATGRNGGHNKNLLTFIKTIYDKHGPAVGEEFVELMGAQRRAIKATVETEDIECELLVRRSFDAYFDPVQAETMKRWLYGLRHNGVLWTQDMQWLEGPNLERITGVKNLAAAACGPAISLWPYKFVTSLLARVVGMGALLYTETPVEVVKTNGDESVTIITPRGKTNAKKVVYAANGYTSSLLPQYQGVIVPNKGQNSILKPSAKSHHGLNLAHTYNLVYSPTAVDYLVPRPDGNLILGGALNKYCINAQDMNTKWFDTVDDTTLIDESVKSYFDHTMAKHFRGWEDSEANVAMTWTGIMAATPDSLPHAGLVPGTKNQWIIAGFNGAGMTMIFTTTAGLADMVQNDKTLEETSILTAFKTTEERLTVRFP</sequence>
<reference evidence="2" key="1">
    <citation type="journal article" date="2021" name="Nat. Commun.">
        <title>Genetic determinants of endophytism in the Arabidopsis root mycobiome.</title>
        <authorList>
            <person name="Mesny F."/>
            <person name="Miyauchi S."/>
            <person name="Thiergart T."/>
            <person name="Pickel B."/>
            <person name="Atanasova L."/>
            <person name="Karlsson M."/>
            <person name="Huettel B."/>
            <person name="Barry K.W."/>
            <person name="Haridas S."/>
            <person name="Chen C."/>
            <person name="Bauer D."/>
            <person name="Andreopoulos W."/>
            <person name="Pangilinan J."/>
            <person name="LaButti K."/>
            <person name="Riley R."/>
            <person name="Lipzen A."/>
            <person name="Clum A."/>
            <person name="Drula E."/>
            <person name="Henrissat B."/>
            <person name="Kohler A."/>
            <person name="Grigoriev I.V."/>
            <person name="Martin F.M."/>
            <person name="Hacquard S."/>
        </authorList>
    </citation>
    <scope>NUCLEOTIDE SEQUENCE</scope>
    <source>
        <strain evidence="2">MPI-SDFR-AT-0073</strain>
    </source>
</reference>
<evidence type="ECO:0000259" key="1">
    <source>
        <dbReference type="Pfam" id="PF01266"/>
    </source>
</evidence>
<dbReference type="Gene3D" id="3.30.9.10">
    <property type="entry name" value="D-Amino Acid Oxidase, subunit A, domain 2"/>
    <property type="match status" value="1"/>
</dbReference>
<dbReference type="GO" id="GO:0005737">
    <property type="term" value="C:cytoplasm"/>
    <property type="evidence" value="ECO:0007669"/>
    <property type="project" value="TreeGrafter"/>
</dbReference>
<keyword evidence="3" id="KW-1185">Reference proteome</keyword>
<dbReference type="OrthoDB" id="429143at2759"/>
<protein>
    <submittedName>
        <fullName evidence="2">FAD dependent oxidoreductase</fullName>
    </submittedName>
</protein>
<dbReference type="RefSeq" id="XP_045961411.1">
    <property type="nucleotide sequence ID" value="XM_046099525.1"/>
</dbReference>
<proteinExistence type="predicted"/>
<dbReference type="EMBL" id="JAGPXC010000002">
    <property type="protein sequence ID" value="KAH6657177.1"/>
    <property type="molecule type" value="Genomic_DNA"/>
</dbReference>
<feature type="domain" description="FAD dependent oxidoreductase" evidence="1">
    <location>
        <begin position="36"/>
        <end position="412"/>
    </location>
</feature>
<dbReference type="SUPFAM" id="SSF51905">
    <property type="entry name" value="FAD/NAD(P)-binding domain"/>
    <property type="match status" value="1"/>
</dbReference>
<name>A0A9P8URL1_9PEZI</name>
<evidence type="ECO:0000313" key="3">
    <source>
        <dbReference type="Proteomes" id="UP000758603"/>
    </source>
</evidence>
<dbReference type="GeneID" id="70128417"/>
<dbReference type="PANTHER" id="PTHR13847">
    <property type="entry name" value="SARCOSINE DEHYDROGENASE-RELATED"/>
    <property type="match status" value="1"/>
</dbReference>
<organism evidence="2 3">
    <name type="scientific">Truncatella angustata</name>
    <dbReference type="NCBI Taxonomy" id="152316"/>
    <lineage>
        <taxon>Eukaryota</taxon>
        <taxon>Fungi</taxon>
        <taxon>Dikarya</taxon>
        <taxon>Ascomycota</taxon>
        <taxon>Pezizomycotina</taxon>
        <taxon>Sordariomycetes</taxon>
        <taxon>Xylariomycetidae</taxon>
        <taxon>Amphisphaeriales</taxon>
        <taxon>Sporocadaceae</taxon>
        <taxon>Truncatella</taxon>
    </lineage>
</organism>
<accession>A0A9P8URL1</accession>
<dbReference type="PANTHER" id="PTHR13847:SF279">
    <property type="entry name" value="FAD DEPENDENT OXIDOREDUCTASE DOMAIN-CONTAINING PROTEIN-RELATED"/>
    <property type="match status" value="1"/>
</dbReference>
<gene>
    <name evidence="2" type="ORF">BKA67DRAFT_532404</name>
</gene>
<dbReference type="AlphaFoldDB" id="A0A9P8URL1"/>
<comment type="caution">
    <text evidence="2">The sequence shown here is derived from an EMBL/GenBank/DDBJ whole genome shotgun (WGS) entry which is preliminary data.</text>
</comment>
<dbReference type="InterPro" id="IPR036188">
    <property type="entry name" value="FAD/NAD-bd_sf"/>
</dbReference>
<dbReference type="Gene3D" id="3.50.50.60">
    <property type="entry name" value="FAD/NAD(P)-binding domain"/>
    <property type="match status" value="1"/>
</dbReference>
<dbReference type="Proteomes" id="UP000758603">
    <property type="component" value="Unassembled WGS sequence"/>
</dbReference>
<evidence type="ECO:0000313" key="2">
    <source>
        <dbReference type="EMBL" id="KAH6657177.1"/>
    </source>
</evidence>
<dbReference type="InterPro" id="IPR006076">
    <property type="entry name" value="FAD-dep_OxRdtase"/>
</dbReference>